<sequence length="133" mass="14278">MKRALFAIAFCATLATLPACQADETVRAYGGAEKIWLLQEIDGAAFPARATLSFPDKGKLAGTAPCNRYFGTMNVPYPWFDAGQIGATKMACANLAAENLFFAALAEMTLSEVLGDTLLLSNDKGREMVFKAE</sequence>
<evidence type="ECO:0000313" key="3">
    <source>
        <dbReference type="EMBL" id="SDY11531.1"/>
    </source>
</evidence>
<keyword evidence="4" id="KW-1185">Reference proteome</keyword>
<dbReference type="PANTHER" id="PTHR35535:SF1">
    <property type="entry name" value="HEAT SHOCK PROTEIN HSLJ"/>
    <property type="match status" value="1"/>
</dbReference>
<evidence type="ECO:0000256" key="1">
    <source>
        <dbReference type="SAM" id="SignalP"/>
    </source>
</evidence>
<keyword evidence="3" id="KW-0346">Stress response</keyword>
<name>A0A1H3H7V4_9RHOB</name>
<dbReference type="GeneID" id="78123073"/>
<dbReference type="InterPro" id="IPR038670">
    <property type="entry name" value="HslJ-like_sf"/>
</dbReference>
<dbReference type="AlphaFoldDB" id="A0A1H3H7V4"/>
<evidence type="ECO:0000313" key="4">
    <source>
        <dbReference type="Proteomes" id="UP000199026"/>
    </source>
</evidence>
<evidence type="ECO:0000259" key="2">
    <source>
        <dbReference type="Pfam" id="PF03724"/>
    </source>
</evidence>
<dbReference type="InterPro" id="IPR053147">
    <property type="entry name" value="Hsp_HslJ-like"/>
</dbReference>
<accession>A0A1H3H7V4</accession>
<keyword evidence="1" id="KW-0732">Signal</keyword>
<gene>
    <name evidence="3" type="ORF">SAMN05444486_101266</name>
</gene>
<dbReference type="Gene3D" id="2.40.128.270">
    <property type="match status" value="1"/>
</dbReference>
<dbReference type="STRING" id="576131.SAMN05444486_101266"/>
<dbReference type="PANTHER" id="PTHR35535">
    <property type="entry name" value="HEAT SHOCK PROTEIN HSLJ"/>
    <property type="match status" value="1"/>
</dbReference>
<dbReference type="Proteomes" id="UP000199026">
    <property type="component" value="Unassembled WGS sequence"/>
</dbReference>
<feature type="chain" id="PRO_5011439065" evidence="1">
    <location>
        <begin position="23"/>
        <end position="133"/>
    </location>
</feature>
<protein>
    <submittedName>
        <fullName evidence="3">Heat shock protein HslJ</fullName>
    </submittedName>
</protein>
<dbReference type="InterPro" id="IPR005184">
    <property type="entry name" value="DUF306_Meta_HslJ"/>
</dbReference>
<dbReference type="EMBL" id="FNPR01000001">
    <property type="protein sequence ID" value="SDY11531.1"/>
    <property type="molecule type" value="Genomic_DNA"/>
</dbReference>
<dbReference type="OrthoDB" id="7777568at2"/>
<dbReference type="RefSeq" id="WP_089887208.1">
    <property type="nucleotide sequence ID" value="NZ_CALJFH010000018.1"/>
</dbReference>
<reference evidence="3 4" key="1">
    <citation type="submission" date="2016-10" db="EMBL/GenBank/DDBJ databases">
        <authorList>
            <person name="de Groot N.N."/>
        </authorList>
    </citation>
    <scope>NUCLEOTIDE SEQUENCE [LARGE SCALE GENOMIC DNA]</scope>
    <source>
        <strain evidence="3 4">DSM 24677</strain>
    </source>
</reference>
<organism evidence="3 4">
    <name type="scientific">Lentibacter algarum</name>
    <dbReference type="NCBI Taxonomy" id="576131"/>
    <lineage>
        <taxon>Bacteria</taxon>
        <taxon>Pseudomonadati</taxon>
        <taxon>Pseudomonadota</taxon>
        <taxon>Alphaproteobacteria</taxon>
        <taxon>Rhodobacterales</taxon>
        <taxon>Roseobacteraceae</taxon>
        <taxon>Lentibacter</taxon>
    </lineage>
</organism>
<proteinExistence type="predicted"/>
<feature type="signal peptide" evidence="1">
    <location>
        <begin position="1"/>
        <end position="22"/>
    </location>
</feature>
<feature type="domain" description="DUF306" evidence="2">
    <location>
        <begin position="34"/>
        <end position="130"/>
    </location>
</feature>
<dbReference type="Pfam" id="PF03724">
    <property type="entry name" value="META"/>
    <property type="match status" value="1"/>
</dbReference>